<evidence type="ECO:0000313" key="2">
    <source>
        <dbReference type="Proteomes" id="UP000789702"/>
    </source>
</evidence>
<accession>A0ACA9LRG9</accession>
<name>A0ACA9LRG9_9GLOM</name>
<dbReference type="EMBL" id="CAJVPU010005356">
    <property type="protein sequence ID" value="CAG8546511.1"/>
    <property type="molecule type" value="Genomic_DNA"/>
</dbReference>
<gene>
    <name evidence="1" type="ORF">DHETER_LOCUS5033</name>
</gene>
<keyword evidence="2" id="KW-1185">Reference proteome</keyword>
<evidence type="ECO:0000313" key="1">
    <source>
        <dbReference type="EMBL" id="CAG8546511.1"/>
    </source>
</evidence>
<comment type="caution">
    <text evidence="1">The sequence shown here is derived from an EMBL/GenBank/DDBJ whole genome shotgun (WGS) entry which is preliminary data.</text>
</comment>
<sequence length="128" mass="14276">MQKWFRLRTLHSTRPSLATNPLLYSLNHRRPSNVQLQRVIALRDLQARSFAFSAIPRFVLHAMRIPVAGVTVGVGGLTYVNYKLNDMATKSSDLLSSISNGFKSAFGTVTDGLSKFDIELQNPINLDL</sequence>
<dbReference type="Proteomes" id="UP000789702">
    <property type="component" value="Unassembled WGS sequence"/>
</dbReference>
<proteinExistence type="predicted"/>
<protein>
    <submittedName>
        <fullName evidence="1">15743_t:CDS:1</fullName>
    </submittedName>
</protein>
<reference evidence="1" key="1">
    <citation type="submission" date="2021-06" db="EMBL/GenBank/DDBJ databases">
        <authorList>
            <person name="Kallberg Y."/>
            <person name="Tangrot J."/>
            <person name="Rosling A."/>
        </authorList>
    </citation>
    <scope>NUCLEOTIDE SEQUENCE</scope>
    <source>
        <strain evidence="1">IL203A</strain>
    </source>
</reference>
<organism evidence="1 2">
    <name type="scientific">Dentiscutata heterogama</name>
    <dbReference type="NCBI Taxonomy" id="1316150"/>
    <lineage>
        <taxon>Eukaryota</taxon>
        <taxon>Fungi</taxon>
        <taxon>Fungi incertae sedis</taxon>
        <taxon>Mucoromycota</taxon>
        <taxon>Glomeromycotina</taxon>
        <taxon>Glomeromycetes</taxon>
        <taxon>Diversisporales</taxon>
        <taxon>Gigasporaceae</taxon>
        <taxon>Dentiscutata</taxon>
    </lineage>
</organism>